<proteinExistence type="predicted"/>
<dbReference type="AlphaFoldDB" id="A0A0V1FJP5"/>
<keyword evidence="1" id="KW-0732">Signal</keyword>
<sequence>MIIIIIIAQLNSVLPGPSTVSLSILLELVCASFGKSVSSKQCLTWLNFDATDGIEFDNSMIDYFPVNLHFIWLIV</sequence>
<evidence type="ECO:0000256" key="1">
    <source>
        <dbReference type="SAM" id="SignalP"/>
    </source>
</evidence>
<dbReference type="Proteomes" id="UP000054995">
    <property type="component" value="Unassembled WGS sequence"/>
</dbReference>
<feature type="signal peptide" evidence="1">
    <location>
        <begin position="1"/>
        <end position="15"/>
    </location>
</feature>
<comment type="caution">
    <text evidence="2">The sequence shown here is derived from an EMBL/GenBank/DDBJ whole genome shotgun (WGS) entry which is preliminary data.</text>
</comment>
<feature type="chain" id="PRO_5012881654" description="Secreted protein" evidence="1">
    <location>
        <begin position="16"/>
        <end position="75"/>
    </location>
</feature>
<evidence type="ECO:0000313" key="3">
    <source>
        <dbReference type="Proteomes" id="UP000054995"/>
    </source>
</evidence>
<gene>
    <name evidence="2" type="ORF">T4D_4474</name>
</gene>
<organism evidence="2 3">
    <name type="scientific">Trichinella pseudospiralis</name>
    <name type="common">Parasitic roundworm</name>
    <dbReference type="NCBI Taxonomy" id="6337"/>
    <lineage>
        <taxon>Eukaryota</taxon>
        <taxon>Metazoa</taxon>
        <taxon>Ecdysozoa</taxon>
        <taxon>Nematoda</taxon>
        <taxon>Enoplea</taxon>
        <taxon>Dorylaimia</taxon>
        <taxon>Trichinellida</taxon>
        <taxon>Trichinellidae</taxon>
        <taxon>Trichinella</taxon>
    </lineage>
</organism>
<dbReference type="EMBL" id="JYDT01000080">
    <property type="protein sequence ID" value="KRY85935.1"/>
    <property type="molecule type" value="Genomic_DNA"/>
</dbReference>
<evidence type="ECO:0000313" key="2">
    <source>
        <dbReference type="EMBL" id="KRY85935.1"/>
    </source>
</evidence>
<name>A0A0V1FJP5_TRIPS</name>
<keyword evidence="3" id="KW-1185">Reference proteome</keyword>
<accession>A0A0V1FJP5</accession>
<reference evidence="2 3" key="1">
    <citation type="submission" date="2015-01" db="EMBL/GenBank/DDBJ databases">
        <title>Evolution of Trichinella species and genotypes.</title>
        <authorList>
            <person name="Korhonen P.K."/>
            <person name="Edoardo P."/>
            <person name="Giuseppe L.R."/>
            <person name="Gasser R.B."/>
        </authorList>
    </citation>
    <scope>NUCLEOTIDE SEQUENCE [LARGE SCALE GENOMIC DNA]</scope>
    <source>
        <strain evidence="2">ISS470</strain>
    </source>
</reference>
<evidence type="ECO:0008006" key="4">
    <source>
        <dbReference type="Google" id="ProtNLM"/>
    </source>
</evidence>
<protein>
    <recommendedName>
        <fullName evidence="4">Secreted protein</fullName>
    </recommendedName>
</protein>